<feature type="transmembrane region" description="Helical" evidence="1">
    <location>
        <begin position="246"/>
        <end position="265"/>
    </location>
</feature>
<evidence type="ECO:0000313" key="2">
    <source>
        <dbReference type="EMBL" id="NNG22668.1"/>
    </source>
</evidence>
<feature type="transmembrane region" description="Helical" evidence="1">
    <location>
        <begin position="312"/>
        <end position="332"/>
    </location>
</feature>
<organism evidence="2 3">
    <name type="scientific">Telluria aromaticivorans</name>
    <dbReference type="NCBI Taxonomy" id="2725995"/>
    <lineage>
        <taxon>Bacteria</taxon>
        <taxon>Pseudomonadati</taxon>
        <taxon>Pseudomonadota</taxon>
        <taxon>Betaproteobacteria</taxon>
        <taxon>Burkholderiales</taxon>
        <taxon>Oxalobacteraceae</taxon>
        <taxon>Telluria group</taxon>
        <taxon>Telluria</taxon>
    </lineage>
</organism>
<feature type="transmembrane region" description="Helical" evidence="1">
    <location>
        <begin position="338"/>
        <end position="356"/>
    </location>
</feature>
<evidence type="ECO:0000313" key="3">
    <source>
        <dbReference type="Proteomes" id="UP000533905"/>
    </source>
</evidence>
<evidence type="ECO:0008006" key="4">
    <source>
        <dbReference type="Google" id="ProtNLM"/>
    </source>
</evidence>
<accession>A0A7Y2JYD6</accession>
<proteinExistence type="predicted"/>
<sequence length="607" mass="68020">MDEKPTPPFRRQARNVWVMAARGTGLPDDADHKKRVLGVLDQVIRSFLHVALQQGAQLRLITGAAADIDASSAEIAKKYGCERHVLAPSWVESGLPPDRVALLMENTCASPDTAADAADEAKLGYADAMVVLCHGAPLSDYSAERDGILVEAICRHMPIVWIDISAEDAGGIHILRPRGLDEWAVTTLGKDEEQVRRIADDFVDQVEPAALGARMEERLAVYWNLEKTAAIDAMLRLRYGDPGRRATWHGMFYTLFLTLFGNWKVKFFSPVQEQRGPAKLVEQSRLRAATWEWFDRIDRAATYAAYSHRDQVVVVNLAASLAVFAAVAGQVWLSWTAWPLLELLLVALIGLTVYGNRHRQMTNHDRWVHFRQSAEALRLSALLHPLLASLPLLHRGVWKYDATHRPQPVLDKPFHWLVIQLLRDAGIPGEEGRHCVKTRFPDLVDSLDALIEDQKTYHQRSRGRYEQTHHRLRDAIACVFCVVVLWVGFHMIMEYCHAPPSILRPNCALLPTDMLHGARWPLFLTAFLPALAAAMHGIASKAELQRLAKNSGRMCQRLDMLQRLIQGVRGSGDPLALRALAVQAAATMYAEHDAWAELMADQPLELV</sequence>
<evidence type="ECO:0000256" key="1">
    <source>
        <dbReference type="SAM" id="Phobius"/>
    </source>
</evidence>
<keyword evidence="1" id="KW-1133">Transmembrane helix</keyword>
<keyword evidence="3" id="KW-1185">Reference proteome</keyword>
<keyword evidence="1" id="KW-0812">Transmembrane</keyword>
<dbReference type="EMBL" id="JABAIV010000002">
    <property type="protein sequence ID" value="NNG22668.1"/>
    <property type="molecule type" value="Genomic_DNA"/>
</dbReference>
<feature type="transmembrane region" description="Helical" evidence="1">
    <location>
        <begin position="520"/>
        <end position="539"/>
    </location>
</feature>
<dbReference type="RefSeq" id="WP_171082438.1">
    <property type="nucleotide sequence ID" value="NZ_JABAIV010000002.1"/>
</dbReference>
<keyword evidence="1" id="KW-0472">Membrane</keyword>
<name>A0A7Y2JYD6_9BURK</name>
<protein>
    <recommendedName>
        <fullName evidence="4">SMODS and SLOG-associating 2TM effector domain-containing protein</fullName>
    </recommendedName>
</protein>
<reference evidence="2 3" key="1">
    <citation type="submission" date="2020-04" db="EMBL/GenBank/DDBJ databases">
        <title>Massilia sp. nov., a cold adapted bacteria isolated from Arctic soil.</title>
        <authorList>
            <person name="Son J."/>
            <person name="Ka J.-O."/>
        </authorList>
    </citation>
    <scope>NUCLEOTIDE SEQUENCE [LARGE SCALE GENOMIC DNA]</scope>
    <source>
        <strain evidence="2 3">ML15P13</strain>
    </source>
</reference>
<dbReference type="Proteomes" id="UP000533905">
    <property type="component" value="Unassembled WGS sequence"/>
</dbReference>
<feature type="transmembrane region" description="Helical" evidence="1">
    <location>
        <begin position="472"/>
        <end position="493"/>
    </location>
</feature>
<comment type="caution">
    <text evidence="2">The sequence shown here is derived from an EMBL/GenBank/DDBJ whole genome shotgun (WGS) entry which is preliminary data.</text>
</comment>
<gene>
    <name evidence="2" type="ORF">HGB41_06585</name>
</gene>
<dbReference type="AlphaFoldDB" id="A0A7Y2JYD6"/>